<evidence type="ECO:0000313" key="5">
    <source>
        <dbReference type="Proteomes" id="UP000520767"/>
    </source>
</evidence>
<reference evidence="4 5" key="1">
    <citation type="submission" date="2020-08" db="EMBL/GenBank/DDBJ databases">
        <title>Genomic Encyclopedia of Type Strains, Phase III (KMG-III): the genomes of soil and plant-associated and newly described type strains.</title>
        <authorList>
            <person name="Whitman W."/>
        </authorList>
    </citation>
    <scope>NUCLEOTIDE SEQUENCE [LARGE SCALE GENOMIC DNA]</scope>
    <source>
        <strain evidence="4 5">CECT 8960</strain>
    </source>
</reference>
<accession>A0A7W7QE97</accession>
<keyword evidence="5" id="KW-1185">Reference proteome</keyword>
<evidence type="ECO:0000313" key="4">
    <source>
        <dbReference type="EMBL" id="MBB4912020.1"/>
    </source>
</evidence>
<organism evidence="4 5">
    <name type="scientific">Actinophytocola algeriensis</name>
    <dbReference type="NCBI Taxonomy" id="1768010"/>
    <lineage>
        <taxon>Bacteria</taxon>
        <taxon>Bacillati</taxon>
        <taxon>Actinomycetota</taxon>
        <taxon>Actinomycetes</taxon>
        <taxon>Pseudonocardiales</taxon>
        <taxon>Pseudonocardiaceae</taxon>
    </lineage>
</organism>
<feature type="domain" description="PPE" evidence="3">
    <location>
        <begin position="41"/>
        <end position="120"/>
    </location>
</feature>
<dbReference type="Pfam" id="PF00823">
    <property type="entry name" value="PPE"/>
    <property type="match status" value="1"/>
</dbReference>
<evidence type="ECO:0000259" key="3">
    <source>
        <dbReference type="Pfam" id="PF00823"/>
    </source>
</evidence>
<dbReference type="InterPro" id="IPR000030">
    <property type="entry name" value="PPE_dom"/>
</dbReference>
<sequence length="376" mass="37505">MAEQGSDYYVSAGVNWSAFTLEQLVNMVVDKASVPQLERLADDWRLTGDGVTDAADYLAEALDDLMDFWSGESADKARYAVALNAQWVGDLGVTAKDMGDPIEEAAGALKSAQEAMPKLPPTPPAVVPGSAPEGAGRAQLVTEGSPLGAAVGATAAGSESAFQAQAEQEQLKRVAIETMQRFEQAAVGIDQATPQFEGRGTELRPRVDDVEVTPDGDVWISTVNIAAGVDLRWQLLTGMNDTTTSSVHGPGGFDGGGGGGGFSGGGGLSGGYGGSGTSGGFGALPGGAVSGRGTIGDTAGFGGGARGGGFPTGAAGVLPASGGTPGAGGMMGPMAPMAGMGMGGQGAGQAHRRRVPFDADDPFDTGEKASPPVIGL</sequence>
<feature type="region of interest" description="Disordered" evidence="2">
    <location>
        <begin position="356"/>
        <end position="376"/>
    </location>
</feature>
<dbReference type="Gene3D" id="1.20.1260.20">
    <property type="entry name" value="PPE superfamily"/>
    <property type="match status" value="1"/>
</dbReference>
<evidence type="ECO:0000256" key="2">
    <source>
        <dbReference type="SAM" id="MobiDB-lite"/>
    </source>
</evidence>
<dbReference type="Proteomes" id="UP000520767">
    <property type="component" value="Unassembled WGS sequence"/>
</dbReference>
<dbReference type="SUPFAM" id="SSF140459">
    <property type="entry name" value="PE/PPE dimer-like"/>
    <property type="match status" value="1"/>
</dbReference>
<dbReference type="InterPro" id="IPR038332">
    <property type="entry name" value="PPE_sf"/>
</dbReference>
<name>A0A7W7QE97_9PSEU</name>
<comment type="caution">
    <text evidence="4">The sequence shown here is derived from an EMBL/GenBank/DDBJ whole genome shotgun (WGS) entry which is preliminary data.</text>
</comment>
<comment type="similarity">
    <text evidence="1">Belongs to the mycobacterial PPE family.</text>
</comment>
<dbReference type="AlphaFoldDB" id="A0A7W7QE97"/>
<proteinExistence type="inferred from homology"/>
<dbReference type="RefSeq" id="WP_184815995.1">
    <property type="nucleotide sequence ID" value="NZ_JACHJQ010000011.1"/>
</dbReference>
<evidence type="ECO:0000256" key="1">
    <source>
        <dbReference type="ARBA" id="ARBA00010652"/>
    </source>
</evidence>
<gene>
    <name evidence="4" type="ORF">FHR82_008291</name>
</gene>
<protein>
    <recommendedName>
        <fullName evidence="3">PPE domain-containing protein</fullName>
    </recommendedName>
</protein>
<dbReference type="EMBL" id="JACHJQ010000011">
    <property type="protein sequence ID" value="MBB4912020.1"/>
    <property type="molecule type" value="Genomic_DNA"/>
</dbReference>